<dbReference type="Proteomes" id="UP000224507">
    <property type="component" value="Unassembled WGS sequence"/>
</dbReference>
<dbReference type="RefSeq" id="WP_005895327.1">
    <property type="nucleotide sequence ID" value="NZ_CP013121.1"/>
</dbReference>
<dbReference type="EMBL" id="CP022123">
    <property type="protein sequence ID" value="ASG28933.1"/>
    <property type="molecule type" value="Genomic_DNA"/>
</dbReference>
<dbReference type="KEGG" id="fpol:ERS445057_02321"/>
<evidence type="ECO:0000313" key="5">
    <source>
        <dbReference type="EMBL" id="PHI11312.1"/>
    </source>
</evidence>
<evidence type="ECO:0000259" key="1">
    <source>
        <dbReference type="PROSITE" id="PS50902"/>
    </source>
</evidence>
<evidence type="ECO:0000313" key="7">
    <source>
        <dbReference type="Proteomes" id="UP000196759"/>
    </source>
</evidence>
<dbReference type="AlphaFoldDB" id="A0A0D6H5C5"/>
<dbReference type="Proteomes" id="UP000197638">
    <property type="component" value="Chromosome"/>
</dbReference>
<dbReference type="PANTHER" id="PTHR43717:SF1">
    <property type="entry name" value="ANAEROBIC NITRIC OXIDE REDUCTASE FLAVORUBREDOXIN"/>
    <property type="match status" value="1"/>
</dbReference>
<dbReference type="SUPFAM" id="SSF52218">
    <property type="entry name" value="Flavoproteins"/>
    <property type="match status" value="1"/>
</dbReference>
<reference evidence="3 7" key="2">
    <citation type="submission" date="2017-06" db="EMBL/GenBank/DDBJ databases">
        <title>Draft genome sequence of Fusobacterium nucleatum subsp. polymorphum KCOM 1260 (=ChDC F218).</title>
        <authorList>
            <person name="Kook J.-K."/>
            <person name="Park S.-N."/>
            <person name="Lim Y.K."/>
            <person name="Roh H."/>
        </authorList>
    </citation>
    <scope>NUCLEOTIDE SEQUENCE [LARGE SCALE GENOMIC DNA]</scope>
    <source>
        <strain evidence="3">KCOM 1260</strain>
        <strain evidence="7">KCOM 1260 (ChDC F218)</strain>
    </source>
</reference>
<feature type="domain" description="Flavodoxin-like" evidence="1">
    <location>
        <begin position="4"/>
        <end position="141"/>
    </location>
</feature>
<reference evidence="4 8" key="4">
    <citation type="submission" date="2017-06" db="EMBL/GenBank/DDBJ databases">
        <title>Genome sequencing of Fusobacterium nucleatum subsp. polymorphum KCOM 1275 (=ChDC F310).</title>
        <authorList>
            <person name="Kook J.-K."/>
            <person name="Park S.-N."/>
            <person name="Lim Y.K."/>
            <person name="Roh H."/>
        </authorList>
    </citation>
    <scope>NUCLEOTIDE SEQUENCE [LARGE SCALE GENOMIC DNA]</scope>
    <source>
        <strain evidence="4 8">KCOM 1275</strain>
    </source>
</reference>
<evidence type="ECO:0000313" key="2">
    <source>
        <dbReference type="EMBL" id="ALM94972.1"/>
    </source>
</evidence>
<dbReference type="PANTHER" id="PTHR43717">
    <property type="entry name" value="ANAEROBIC NITRIC OXIDE REDUCTASE FLAVORUBREDOXIN"/>
    <property type="match status" value="1"/>
</dbReference>
<proteinExistence type="predicted"/>
<name>A0A0D6H5C5_FUSNP</name>
<dbReference type="Pfam" id="PF00258">
    <property type="entry name" value="Flavodoxin_1"/>
    <property type="match status" value="1"/>
</dbReference>
<sequence>MNKVNIVYYSFTGNTLRMVKAFEKGLQEANVPFKSYSVVELKDDNEAFDCEILALASPANQTEEIEKNYFQPFMKRNAEKFKDKKIYLFGTFGWGTGKFMGTWIKQVEELGAKIVELPMACKGSPNSETKEKLTNMAKKIATM</sequence>
<dbReference type="Gene3D" id="3.40.50.360">
    <property type="match status" value="1"/>
</dbReference>
<dbReference type="InterPro" id="IPR008254">
    <property type="entry name" value="Flavodoxin/NO_synth"/>
</dbReference>
<evidence type="ECO:0000313" key="3">
    <source>
        <dbReference type="EMBL" id="ASC03762.1"/>
    </source>
</evidence>
<dbReference type="InterPro" id="IPR029039">
    <property type="entry name" value="Flavoprotein-like_sf"/>
</dbReference>
<accession>A0A0D6H5C5</accession>
<evidence type="ECO:0000313" key="4">
    <source>
        <dbReference type="EMBL" id="ASG28933.1"/>
    </source>
</evidence>
<dbReference type="Proteomes" id="UP000196759">
    <property type="component" value="Chromosome"/>
</dbReference>
<dbReference type="GO" id="GO:0010181">
    <property type="term" value="F:FMN binding"/>
    <property type="evidence" value="ECO:0007669"/>
    <property type="project" value="InterPro"/>
</dbReference>
<reference evidence="5 9" key="3">
    <citation type="submission" date="2017-06" db="EMBL/GenBank/DDBJ databases">
        <title>Draft genome sequence of Fusobacterium nucleatum subsp. polymorphum KCOM 1274 (=ChDC F309).</title>
        <authorList>
            <person name="Kook J.-K."/>
            <person name="Park S.-N."/>
            <person name="Lim Y.K."/>
            <person name="Roh H."/>
        </authorList>
    </citation>
    <scope>NUCLEOTIDE SEQUENCE [LARGE SCALE GENOMIC DNA]</scope>
    <source>
        <strain evidence="5">KCOM 1274</strain>
        <strain evidence="9">KCOM 1274 (ChDC F309)</strain>
    </source>
</reference>
<protein>
    <submittedName>
        <fullName evidence="5">Flavodoxin</fullName>
    </submittedName>
</protein>
<gene>
    <name evidence="3" type="ORF">CBG50_11190</name>
    <name evidence="5" type="ORF">CBG56_09975</name>
    <name evidence="4" type="ORF">CBG61_08495</name>
    <name evidence="2" type="ORF">RO02_10335</name>
</gene>
<evidence type="ECO:0000313" key="8">
    <source>
        <dbReference type="Proteomes" id="UP000197638"/>
    </source>
</evidence>
<dbReference type="Proteomes" id="UP000067061">
    <property type="component" value="Chromosome"/>
</dbReference>
<keyword evidence="7" id="KW-1185">Reference proteome</keyword>
<dbReference type="EMBL" id="CP021934">
    <property type="protein sequence ID" value="ASC03762.1"/>
    <property type="molecule type" value="Genomic_DNA"/>
</dbReference>
<organism evidence="5 9">
    <name type="scientific">Fusobacterium nucleatum subsp. polymorphum</name>
    <name type="common">Fusobacterium polymorphum</name>
    <dbReference type="NCBI Taxonomy" id="76857"/>
    <lineage>
        <taxon>Bacteria</taxon>
        <taxon>Fusobacteriati</taxon>
        <taxon>Fusobacteriota</taxon>
        <taxon>Fusobacteriia</taxon>
        <taxon>Fusobacteriales</taxon>
        <taxon>Fusobacteriaceae</taxon>
        <taxon>Fusobacterium</taxon>
    </lineage>
</organism>
<dbReference type="EMBL" id="NIRO01000015">
    <property type="protein sequence ID" value="PHI11312.1"/>
    <property type="molecule type" value="Genomic_DNA"/>
</dbReference>
<evidence type="ECO:0000313" key="9">
    <source>
        <dbReference type="Proteomes" id="UP000224507"/>
    </source>
</evidence>
<dbReference type="GeneID" id="45636064"/>
<reference evidence="2 6" key="1">
    <citation type="submission" date="2015-11" db="EMBL/GenBank/DDBJ databases">
        <authorList>
            <person name="Kook J.-K."/>
            <person name="Park S.-N."/>
            <person name="Lim Y.K."/>
            <person name="Jo E."/>
        </authorList>
    </citation>
    <scope>NUCLEOTIDE SEQUENCE [LARGE SCALE GENOMIC DNA]</scope>
    <source>
        <strain evidence="2 6">ChDC F306</strain>
    </source>
</reference>
<dbReference type="EMBL" id="CP013121">
    <property type="protein sequence ID" value="ALM94972.1"/>
    <property type="molecule type" value="Genomic_DNA"/>
</dbReference>
<evidence type="ECO:0000313" key="6">
    <source>
        <dbReference type="Proteomes" id="UP000067061"/>
    </source>
</evidence>
<dbReference type="PROSITE" id="PS50902">
    <property type="entry name" value="FLAVODOXIN_LIKE"/>
    <property type="match status" value="1"/>
</dbReference>